<dbReference type="Gene3D" id="2.40.50.100">
    <property type="match status" value="1"/>
</dbReference>
<dbReference type="InterPro" id="IPR000089">
    <property type="entry name" value="Biotin_lipoyl"/>
</dbReference>
<reference evidence="5 6" key="1">
    <citation type="submission" date="2019-02" db="EMBL/GenBank/DDBJ databases">
        <authorList>
            <person name="Sun L."/>
            <person name="Pan D."/>
            <person name="Wu X."/>
        </authorList>
    </citation>
    <scope>NUCLEOTIDE SEQUENCE [LARGE SCALE GENOMIC DNA]</scope>
    <source>
        <strain evidence="5 6">JW-1</strain>
    </source>
</reference>
<dbReference type="PRINTS" id="PR01071">
    <property type="entry name" value="ACOABIOTINCC"/>
</dbReference>
<dbReference type="InterPro" id="IPR050709">
    <property type="entry name" value="Biotin_Carboxyl_Carrier/Decarb"/>
</dbReference>
<dbReference type="KEGG" id="ltr:EVS81_08335"/>
<dbReference type="UniPathway" id="UPA00094"/>
<keyword evidence="3" id="KW-0275">Fatty acid biosynthesis</keyword>
<sequence>MSTQVIAPIPGIFYRRPAPDKAPFVEVGDTVEAGQTIGVIEIMKQFTEVRSESAGVIRSFDVEDNGMVGPGDVIATIEAGEA</sequence>
<dbReference type="AlphaFoldDB" id="A0A4P6KEP1"/>
<keyword evidence="3" id="KW-0276">Fatty acid metabolism</keyword>
<name>A0A4P6KEP1_9MICO</name>
<dbReference type="PANTHER" id="PTHR45266:SF3">
    <property type="entry name" value="OXALOACETATE DECARBOXYLASE ALPHA CHAIN"/>
    <property type="match status" value="1"/>
</dbReference>
<evidence type="ECO:0000256" key="3">
    <source>
        <dbReference type="RuleBase" id="RU364072"/>
    </source>
</evidence>
<dbReference type="EMBL" id="CP035806">
    <property type="protein sequence ID" value="QBE48837.1"/>
    <property type="molecule type" value="Genomic_DNA"/>
</dbReference>
<dbReference type="NCBIfam" id="NF005457">
    <property type="entry name" value="PRK07051.1"/>
    <property type="match status" value="1"/>
</dbReference>
<feature type="domain" description="Lipoyl-binding" evidence="4">
    <location>
        <begin position="1"/>
        <end position="78"/>
    </location>
</feature>
<dbReference type="InterPro" id="IPR001249">
    <property type="entry name" value="AcCoA_biotinCC"/>
</dbReference>
<dbReference type="SUPFAM" id="SSF51230">
    <property type="entry name" value="Single hybrid motif"/>
    <property type="match status" value="1"/>
</dbReference>
<evidence type="ECO:0000256" key="2">
    <source>
        <dbReference type="ARBA" id="ARBA00023267"/>
    </source>
</evidence>
<comment type="function">
    <text evidence="3">This protein is a component of the acetyl coenzyme A carboxylase complex; first, biotin carboxylase catalyzes the carboxylation of the carrier protein and then the transcarboxylase transfers the carboxyl group to form malonyl-CoA.</text>
</comment>
<organism evidence="5 6">
    <name type="scientific">Leucobacter triazinivorans</name>
    <dbReference type="NCBI Taxonomy" id="1784719"/>
    <lineage>
        <taxon>Bacteria</taxon>
        <taxon>Bacillati</taxon>
        <taxon>Actinomycetota</taxon>
        <taxon>Actinomycetes</taxon>
        <taxon>Micrococcales</taxon>
        <taxon>Microbacteriaceae</taxon>
        <taxon>Leucobacter</taxon>
    </lineage>
</organism>
<dbReference type="PANTHER" id="PTHR45266">
    <property type="entry name" value="OXALOACETATE DECARBOXYLASE ALPHA CHAIN"/>
    <property type="match status" value="1"/>
</dbReference>
<evidence type="ECO:0000256" key="1">
    <source>
        <dbReference type="ARBA" id="ARBA00017562"/>
    </source>
</evidence>
<keyword evidence="2 3" id="KW-0092">Biotin</keyword>
<comment type="pathway">
    <text evidence="3">Lipid metabolism; fatty acid biosynthesis.</text>
</comment>
<keyword evidence="3" id="KW-0443">Lipid metabolism</keyword>
<dbReference type="GO" id="GO:0009317">
    <property type="term" value="C:acetyl-CoA carboxylase complex"/>
    <property type="evidence" value="ECO:0007669"/>
    <property type="project" value="InterPro"/>
</dbReference>
<dbReference type="GO" id="GO:0006633">
    <property type="term" value="P:fatty acid biosynthetic process"/>
    <property type="evidence" value="ECO:0007669"/>
    <property type="project" value="UniProtKB-UniPathway"/>
</dbReference>
<protein>
    <recommendedName>
        <fullName evidence="1 3">Biotin carboxyl carrier protein of acetyl-CoA carboxylase</fullName>
    </recommendedName>
</protein>
<accession>A0A4P6KEP1</accession>
<dbReference type="PROSITE" id="PS50968">
    <property type="entry name" value="BIOTINYL_LIPOYL"/>
    <property type="match status" value="1"/>
</dbReference>
<gene>
    <name evidence="5" type="ORF">EVS81_08335</name>
</gene>
<evidence type="ECO:0000259" key="4">
    <source>
        <dbReference type="PROSITE" id="PS50968"/>
    </source>
</evidence>
<evidence type="ECO:0000313" key="5">
    <source>
        <dbReference type="EMBL" id="QBE48837.1"/>
    </source>
</evidence>
<proteinExistence type="predicted"/>
<keyword evidence="3" id="KW-0444">Lipid biosynthesis</keyword>
<evidence type="ECO:0000313" key="6">
    <source>
        <dbReference type="Proteomes" id="UP000289260"/>
    </source>
</evidence>
<dbReference type="OrthoDB" id="9811735at2"/>
<dbReference type="Proteomes" id="UP000289260">
    <property type="component" value="Chromosome"/>
</dbReference>
<dbReference type="RefSeq" id="WP_130109972.1">
    <property type="nucleotide sequence ID" value="NZ_CP035806.1"/>
</dbReference>
<dbReference type="Pfam" id="PF00364">
    <property type="entry name" value="Biotin_lipoyl"/>
    <property type="match status" value="1"/>
</dbReference>
<dbReference type="InterPro" id="IPR011053">
    <property type="entry name" value="Single_hybrid_motif"/>
</dbReference>
<dbReference type="CDD" id="cd06850">
    <property type="entry name" value="biotinyl_domain"/>
    <property type="match status" value="1"/>
</dbReference>
<keyword evidence="6" id="KW-1185">Reference proteome</keyword>
<dbReference type="GO" id="GO:0003989">
    <property type="term" value="F:acetyl-CoA carboxylase activity"/>
    <property type="evidence" value="ECO:0007669"/>
    <property type="project" value="InterPro"/>
</dbReference>